<dbReference type="InterPro" id="IPR018520">
    <property type="entry name" value="UPP_synth-like_CS"/>
</dbReference>
<dbReference type="EMBL" id="LJJC01000004">
    <property type="protein sequence ID" value="KQL54441.1"/>
    <property type="molecule type" value="Genomic_DNA"/>
</dbReference>
<feature type="binding site" evidence="2">
    <location>
        <position position="63"/>
    </location>
    <ligand>
        <name>substrate</name>
    </ligand>
</feature>
<dbReference type="AlphaFoldDB" id="A0A0Q3TLA2"/>
<dbReference type="PANTHER" id="PTHR10291:SF0">
    <property type="entry name" value="DEHYDRODOLICHYL DIPHOSPHATE SYNTHASE 2"/>
    <property type="match status" value="1"/>
</dbReference>
<feature type="binding site" evidence="2">
    <location>
        <position position="201"/>
    </location>
    <ligand>
        <name>Mg(2+)</name>
        <dbReference type="ChEBI" id="CHEBI:18420"/>
    </ligand>
</feature>
<dbReference type="PROSITE" id="PS01066">
    <property type="entry name" value="UPP_SYNTHASE"/>
    <property type="match status" value="1"/>
</dbReference>
<keyword evidence="1 2" id="KW-0808">Transferase</keyword>
<reference evidence="3 4" key="1">
    <citation type="submission" date="2015-09" db="EMBL/GenBank/DDBJ databases">
        <title>Genome sequencing project for genomic taxonomy and phylogenomics of Bacillus-like bacteria.</title>
        <authorList>
            <person name="Liu B."/>
            <person name="Wang J."/>
            <person name="Zhu Y."/>
            <person name="Liu G."/>
            <person name="Chen Q."/>
            <person name="Chen Z."/>
            <person name="Lan J."/>
            <person name="Che J."/>
            <person name="Ge C."/>
            <person name="Shi H."/>
            <person name="Pan Z."/>
            <person name="Liu X."/>
        </authorList>
    </citation>
    <scope>NUCLEOTIDE SEQUENCE [LARGE SCALE GENOMIC DNA]</scope>
    <source>
        <strain evidence="3 4">LMG 18435</strain>
    </source>
</reference>
<feature type="binding site" evidence="2">
    <location>
        <position position="65"/>
    </location>
    <ligand>
        <name>substrate</name>
    </ligand>
</feature>
<feature type="active site" evidence="2">
    <location>
        <position position="14"/>
    </location>
</feature>
<accession>A0A0Q3TLA2</accession>
<comment type="caution">
    <text evidence="3">The sequence shown here is derived from an EMBL/GenBank/DDBJ whole genome shotgun (WGS) entry which is preliminary data.</text>
</comment>
<gene>
    <name evidence="3" type="ORF">AN964_13680</name>
</gene>
<comment type="similarity">
    <text evidence="2">Belongs to the UPP synthase family.</text>
</comment>
<keyword evidence="2" id="KW-0460">Magnesium</keyword>
<evidence type="ECO:0000313" key="3">
    <source>
        <dbReference type="EMBL" id="KQL54441.1"/>
    </source>
</evidence>
<feature type="binding site" evidence="2">
    <location>
        <position position="27"/>
    </location>
    <ligand>
        <name>substrate</name>
    </ligand>
</feature>
<dbReference type="CDD" id="cd00475">
    <property type="entry name" value="Cis_IPPS"/>
    <property type="match status" value="1"/>
</dbReference>
<name>A0A0Q3TLA2_9BACI</name>
<proteinExistence type="inferred from homology"/>
<sequence length="233" mass="26899">MNTIIPTHIAIMMDGNGRWGLQRGLTRSQGHFAGAQAMEEMIDASLELGVKVLTLYVFSTENWKRPSEEVQYLMDLPAQYLGQKLPEFKMKNIRICISGDLDRLPRHTQCAFKKAVHETSSNNQLIVNFALNYGGRYEILSAVKSLIRDIKDSKVEIEEINDDLINNYLYTKELPDPDIIIRTGGEKRLSNFLLWQSSKSEFWFSDLYFPDFTKEMLLRAINDVNQRKLEVKS</sequence>
<dbReference type="GO" id="GO:0005829">
    <property type="term" value="C:cytosol"/>
    <property type="evidence" value="ECO:0007669"/>
    <property type="project" value="TreeGrafter"/>
</dbReference>
<dbReference type="HAMAP" id="MF_01139">
    <property type="entry name" value="ISPT"/>
    <property type="match status" value="1"/>
</dbReference>
<comment type="cofactor">
    <cofactor evidence="2">
        <name>Mg(2+)</name>
        <dbReference type="ChEBI" id="CHEBI:18420"/>
    </cofactor>
    <text evidence="2">Binds 2 magnesium ions per subunit.</text>
</comment>
<dbReference type="PATRIC" id="fig|157838.3.peg.3040"/>
<dbReference type="GO" id="GO:0030145">
    <property type="term" value="F:manganese ion binding"/>
    <property type="evidence" value="ECO:0007669"/>
    <property type="project" value="TreeGrafter"/>
</dbReference>
<organism evidence="3 4">
    <name type="scientific">Heyndrickxia shackletonii</name>
    <dbReference type="NCBI Taxonomy" id="157838"/>
    <lineage>
        <taxon>Bacteria</taxon>
        <taxon>Bacillati</taxon>
        <taxon>Bacillota</taxon>
        <taxon>Bacilli</taxon>
        <taxon>Bacillales</taxon>
        <taxon>Bacillaceae</taxon>
        <taxon>Heyndrickxia</taxon>
    </lineage>
</organism>
<dbReference type="GO" id="GO:0008834">
    <property type="term" value="F:ditrans,polycis-undecaprenyl-diphosphate synthase [(2E,6E)-farnesyl-diphosphate specific] activity"/>
    <property type="evidence" value="ECO:0007669"/>
    <property type="project" value="TreeGrafter"/>
</dbReference>
<keyword evidence="4" id="KW-1185">Reference proteome</keyword>
<feature type="binding site" evidence="2">
    <location>
        <begin position="188"/>
        <end position="190"/>
    </location>
    <ligand>
        <name>substrate</name>
    </ligand>
</feature>
<feature type="binding site" evidence="2">
    <location>
        <begin position="59"/>
        <end position="61"/>
    </location>
    <ligand>
        <name>substrate</name>
    </ligand>
</feature>
<dbReference type="EC" id="2.5.1.-" evidence="2"/>
<dbReference type="Proteomes" id="UP000051888">
    <property type="component" value="Unassembled WGS sequence"/>
</dbReference>
<dbReference type="STRING" id="157838.AN964_13680"/>
<dbReference type="Pfam" id="PF01255">
    <property type="entry name" value="Prenyltransf"/>
    <property type="match status" value="1"/>
</dbReference>
<dbReference type="GO" id="GO:0000287">
    <property type="term" value="F:magnesium ion binding"/>
    <property type="evidence" value="ECO:0007669"/>
    <property type="project" value="UniProtKB-UniRule"/>
</dbReference>
<evidence type="ECO:0000313" key="4">
    <source>
        <dbReference type="Proteomes" id="UP000051888"/>
    </source>
</evidence>
<keyword evidence="2" id="KW-0479">Metal-binding</keyword>
<dbReference type="InterPro" id="IPR036424">
    <property type="entry name" value="UPP_synth-like_sf"/>
</dbReference>
<dbReference type="NCBIfam" id="NF011405">
    <property type="entry name" value="PRK14830.1"/>
    <property type="match status" value="1"/>
</dbReference>
<comment type="subunit">
    <text evidence="2">Homodimer.</text>
</comment>
<comment type="function">
    <text evidence="2">Catalyzes the condensation of isopentenyl diphosphate (IPP) with allylic pyrophosphates generating different type of terpenoids.</text>
</comment>
<feature type="binding site" evidence="2">
    <location>
        <position position="31"/>
    </location>
    <ligand>
        <name>substrate</name>
    </ligand>
</feature>
<feature type="binding site" evidence="2">
    <location>
        <position position="14"/>
    </location>
    <ligand>
        <name>Mg(2+)</name>
        <dbReference type="ChEBI" id="CHEBI:18420"/>
    </ligand>
</feature>
<dbReference type="PANTHER" id="PTHR10291">
    <property type="entry name" value="DEHYDRODOLICHYL DIPHOSPHATE SYNTHASE FAMILY MEMBER"/>
    <property type="match status" value="1"/>
</dbReference>
<evidence type="ECO:0000256" key="1">
    <source>
        <dbReference type="ARBA" id="ARBA00022679"/>
    </source>
</evidence>
<feature type="binding site" evidence="2">
    <location>
        <position position="19"/>
    </location>
    <ligand>
        <name>substrate</name>
    </ligand>
</feature>
<feature type="active site" description="Proton acceptor" evidence="2">
    <location>
        <position position="62"/>
    </location>
</feature>
<protein>
    <recommendedName>
        <fullName evidence="2">Isoprenyl transferase</fullName>
        <ecNumber evidence="2">2.5.1.-</ecNumber>
    </recommendedName>
</protein>
<dbReference type="GO" id="GO:0016094">
    <property type="term" value="P:polyprenol biosynthetic process"/>
    <property type="evidence" value="ECO:0007669"/>
    <property type="project" value="TreeGrafter"/>
</dbReference>
<dbReference type="OrthoDB" id="4191603at2"/>
<evidence type="ECO:0000256" key="2">
    <source>
        <dbReference type="HAMAP-Rule" id="MF_01139"/>
    </source>
</evidence>
<dbReference type="SUPFAM" id="SSF64005">
    <property type="entry name" value="Undecaprenyl diphosphate synthase"/>
    <property type="match status" value="1"/>
</dbReference>
<dbReference type="InterPro" id="IPR001441">
    <property type="entry name" value="UPP_synth-like"/>
</dbReference>
<dbReference type="FunFam" id="3.40.1180.10:FF:000001">
    <property type="entry name" value="(2E,6E)-farnesyl-diphosphate-specific ditrans,polycis-undecaprenyl-diphosphate synthase"/>
    <property type="match status" value="1"/>
</dbReference>
<feature type="binding site" evidence="2">
    <location>
        <begin position="15"/>
        <end position="18"/>
    </location>
    <ligand>
        <name>substrate</name>
    </ligand>
</feature>
<feature type="binding site" evidence="2">
    <location>
        <position position="182"/>
    </location>
    <ligand>
        <name>substrate</name>
    </ligand>
</feature>
<dbReference type="Gene3D" id="3.40.1180.10">
    <property type="entry name" value="Decaprenyl diphosphate synthase-like"/>
    <property type="match status" value="1"/>
</dbReference>
<dbReference type="NCBIfam" id="TIGR00055">
    <property type="entry name" value="uppS"/>
    <property type="match status" value="1"/>
</dbReference>